<dbReference type="PANTHER" id="PTHR43266:SF2">
    <property type="entry name" value="MAJOR FACILITATOR SUPERFAMILY (MFS) PROFILE DOMAIN-CONTAINING PROTEIN"/>
    <property type="match status" value="1"/>
</dbReference>
<dbReference type="EMBL" id="CP003601">
    <property type="protein sequence ID" value="AFY96894.1"/>
    <property type="molecule type" value="Genomic_DNA"/>
</dbReference>
<keyword evidence="10" id="KW-0614">Plasmid</keyword>
<proteinExistence type="predicted"/>
<feature type="transmembrane region" description="Helical" evidence="8">
    <location>
        <begin position="107"/>
        <end position="129"/>
    </location>
</feature>
<feature type="transmembrane region" description="Helical" evidence="8">
    <location>
        <begin position="141"/>
        <end position="166"/>
    </location>
</feature>
<evidence type="ECO:0000259" key="9">
    <source>
        <dbReference type="PROSITE" id="PS50850"/>
    </source>
</evidence>
<evidence type="ECO:0000313" key="10">
    <source>
        <dbReference type="EMBL" id="AFY96894.1"/>
    </source>
</evidence>
<keyword evidence="5 8" id="KW-1133">Transmembrane helix</keyword>
<evidence type="ECO:0000313" key="11">
    <source>
        <dbReference type="Proteomes" id="UP000010366"/>
    </source>
</evidence>
<feature type="transmembrane region" description="Helical" evidence="8">
    <location>
        <begin position="290"/>
        <end position="310"/>
    </location>
</feature>
<feature type="compositionally biased region" description="Basic residues" evidence="7">
    <location>
        <begin position="424"/>
        <end position="445"/>
    </location>
</feature>
<feature type="transmembrane region" description="Helical" evidence="8">
    <location>
        <begin position="349"/>
        <end position="368"/>
    </location>
</feature>
<dbReference type="HOGENOM" id="CLU_034180_7_1_3"/>
<evidence type="ECO:0000256" key="4">
    <source>
        <dbReference type="ARBA" id="ARBA00022692"/>
    </source>
</evidence>
<dbReference type="PATRIC" id="fig|1173020.3.peg.6954"/>
<reference evidence="10 11" key="1">
    <citation type="submission" date="2012-05" db="EMBL/GenBank/DDBJ databases">
        <title>Noncontiguous Finished plasmid 1 of genome of Chamaesiphon sp. PCC 6605.</title>
        <authorList>
            <consortium name="US DOE Joint Genome Institute"/>
            <person name="Gugger M."/>
            <person name="Coursin T."/>
            <person name="Rippka R."/>
            <person name="Tandeau De Marsac N."/>
            <person name="Huntemann M."/>
            <person name="Wei C.-L."/>
            <person name="Han J."/>
            <person name="Detter J.C."/>
            <person name="Han C."/>
            <person name="Tapia R."/>
            <person name="Chen A."/>
            <person name="Kyrpides N."/>
            <person name="Mavromatis K."/>
            <person name="Markowitz V."/>
            <person name="Szeto E."/>
            <person name="Ivanova N."/>
            <person name="Pagani I."/>
            <person name="Pati A."/>
            <person name="Goodwin L."/>
            <person name="Nordberg H.P."/>
            <person name="Cantor M.N."/>
            <person name="Hua S.X."/>
            <person name="Woyke T."/>
            <person name="Kerfeld C.A."/>
        </authorList>
    </citation>
    <scope>NUCLEOTIDE SEQUENCE [LARGE SCALE GENOMIC DNA]</scope>
    <source>
        <strain evidence="11">ATCC 27169 / PCC 6605</strain>
        <plasmid evidence="11">Plasmid pCHA6605.01</plasmid>
    </source>
</reference>
<dbReference type="Gene3D" id="1.20.1250.20">
    <property type="entry name" value="MFS general substrate transporter like domains"/>
    <property type="match status" value="1"/>
</dbReference>
<dbReference type="CDD" id="cd06173">
    <property type="entry name" value="MFS_MefA_like"/>
    <property type="match status" value="1"/>
</dbReference>
<dbReference type="PROSITE" id="PS50850">
    <property type="entry name" value="MFS"/>
    <property type="match status" value="1"/>
</dbReference>
<feature type="transmembrane region" description="Helical" evidence="8">
    <location>
        <begin position="82"/>
        <end position="101"/>
    </location>
</feature>
<dbReference type="InterPro" id="IPR036259">
    <property type="entry name" value="MFS_trans_sf"/>
</dbReference>
<feature type="domain" description="Major facilitator superfamily (MFS) profile" evidence="9">
    <location>
        <begin position="1"/>
        <end position="195"/>
    </location>
</feature>
<dbReference type="AlphaFoldDB" id="K9URK7"/>
<evidence type="ECO:0000256" key="1">
    <source>
        <dbReference type="ARBA" id="ARBA00004651"/>
    </source>
</evidence>
<feature type="transmembrane region" description="Helical" evidence="8">
    <location>
        <begin position="20"/>
        <end position="42"/>
    </location>
</feature>
<keyword evidence="11" id="KW-1185">Reference proteome</keyword>
<dbReference type="KEGG" id="cmp:Cha6605_6055"/>
<feature type="transmembrane region" description="Helical" evidence="8">
    <location>
        <begin position="230"/>
        <end position="250"/>
    </location>
</feature>
<feature type="transmembrane region" description="Helical" evidence="8">
    <location>
        <begin position="172"/>
        <end position="190"/>
    </location>
</feature>
<evidence type="ECO:0000256" key="5">
    <source>
        <dbReference type="ARBA" id="ARBA00022989"/>
    </source>
</evidence>
<evidence type="ECO:0000256" key="3">
    <source>
        <dbReference type="ARBA" id="ARBA00022475"/>
    </source>
</evidence>
<dbReference type="OrthoDB" id="9775268at2"/>
<dbReference type="InterPro" id="IPR011701">
    <property type="entry name" value="MFS"/>
</dbReference>
<name>K9URK7_CHAP6</name>
<keyword evidence="3" id="KW-1003">Cell membrane</keyword>
<dbReference type="eggNOG" id="COG0477">
    <property type="taxonomic scope" value="Bacteria"/>
</dbReference>
<feature type="region of interest" description="Disordered" evidence="7">
    <location>
        <begin position="422"/>
        <end position="445"/>
    </location>
</feature>
<dbReference type="Proteomes" id="UP000010366">
    <property type="component" value="Plasmid pCHA6605.01"/>
</dbReference>
<keyword evidence="6 8" id="KW-0472">Membrane</keyword>
<organism evidence="10 11">
    <name type="scientific">Chamaesiphon minutus (strain ATCC 27169 / PCC 6605)</name>
    <dbReference type="NCBI Taxonomy" id="1173020"/>
    <lineage>
        <taxon>Bacteria</taxon>
        <taxon>Bacillati</taxon>
        <taxon>Cyanobacteriota</taxon>
        <taxon>Cyanophyceae</taxon>
        <taxon>Gomontiellales</taxon>
        <taxon>Chamaesiphonaceae</taxon>
        <taxon>Chamaesiphon</taxon>
    </lineage>
</organism>
<geneLocation type="plasmid" evidence="10 11">
    <name>pCHA6605.01</name>
</geneLocation>
<evidence type="ECO:0000256" key="8">
    <source>
        <dbReference type="SAM" id="Phobius"/>
    </source>
</evidence>
<dbReference type="GO" id="GO:0005886">
    <property type="term" value="C:plasma membrane"/>
    <property type="evidence" value="ECO:0007669"/>
    <property type="project" value="UniProtKB-SubCell"/>
</dbReference>
<keyword evidence="2" id="KW-0813">Transport</keyword>
<dbReference type="GO" id="GO:0022857">
    <property type="term" value="F:transmembrane transporter activity"/>
    <property type="evidence" value="ECO:0007669"/>
    <property type="project" value="InterPro"/>
</dbReference>
<protein>
    <submittedName>
        <fullName evidence="10">Major Facilitator Superfamily transporter</fullName>
    </submittedName>
</protein>
<evidence type="ECO:0000256" key="6">
    <source>
        <dbReference type="ARBA" id="ARBA00023136"/>
    </source>
</evidence>
<dbReference type="SUPFAM" id="SSF103473">
    <property type="entry name" value="MFS general substrate transporter"/>
    <property type="match status" value="1"/>
</dbReference>
<feature type="transmembrane region" description="Helical" evidence="8">
    <location>
        <begin position="316"/>
        <end position="337"/>
    </location>
</feature>
<feature type="transmembrane region" description="Helical" evidence="8">
    <location>
        <begin position="380"/>
        <end position="398"/>
    </location>
</feature>
<accession>K9URK7</accession>
<evidence type="ECO:0000256" key="7">
    <source>
        <dbReference type="SAM" id="MobiDB-lite"/>
    </source>
</evidence>
<dbReference type="Pfam" id="PF07690">
    <property type="entry name" value="MFS_1"/>
    <property type="match status" value="1"/>
</dbReference>
<sequence>MKQYPRWLQGLENPNFARLYLAQTINLVGDSLTWVGLALLAFELAGVQAGTVLAGALTLRVTAFVVLSPIAGAIADRVDRKWLMVVTHLARMVIVCLLPFVTQIWQIYALVLSLNVFYAFFAPTYTATIPLVTTAAERSQAIALSSATYQLLGVLGPGLAASIAAFVGTRQVFFLDGITFLIATILIVTLPGQLMVDRHQQTARTVNRTLEDIRMGTVCLFADPPIRYALILQLVAAIAGAEILVNTVGYVQGVLHFGKIEYGWVMAAFGIGATLASIGLGNFQQRVSPMLWMSIGAVLITLALLPANLVNLGGLLVLWAIAGVGQTLVNVPTQTLIADRVDVEVQGRVYGAHFAWSHLWWAIAYPLAGWMGSNLPARNFFYTSLIGAGLLVVVYVAFKPRHLTDLQAGLWHEHEHSYDEEHLHKHSPHLSKRSPHHHLHFHPEA</sequence>
<feature type="transmembrane region" description="Helical" evidence="8">
    <location>
        <begin position="54"/>
        <end position="75"/>
    </location>
</feature>
<dbReference type="InterPro" id="IPR020846">
    <property type="entry name" value="MFS_dom"/>
</dbReference>
<dbReference type="RefSeq" id="WP_015328782.1">
    <property type="nucleotide sequence ID" value="NC_020053.1"/>
</dbReference>
<dbReference type="PANTHER" id="PTHR43266">
    <property type="entry name" value="MACROLIDE-EFFLUX PROTEIN"/>
    <property type="match status" value="1"/>
</dbReference>
<feature type="transmembrane region" description="Helical" evidence="8">
    <location>
        <begin position="262"/>
        <end position="283"/>
    </location>
</feature>
<keyword evidence="4 8" id="KW-0812">Transmembrane</keyword>
<evidence type="ECO:0000256" key="2">
    <source>
        <dbReference type="ARBA" id="ARBA00022448"/>
    </source>
</evidence>
<comment type="subcellular location">
    <subcellularLocation>
        <location evidence="1">Cell membrane</location>
        <topology evidence="1">Multi-pass membrane protein</topology>
    </subcellularLocation>
</comment>
<gene>
    <name evidence="10" type="ORF">Cha6605_6055</name>
</gene>